<proteinExistence type="predicted"/>
<evidence type="ECO:0000256" key="1">
    <source>
        <dbReference type="SAM" id="MobiDB-lite"/>
    </source>
</evidence>
<feature type="compositionally biased region" description="Basic residues" evidence="1">
    <location>
        <begin position="8"/>
        <end position="18"/>
    </location>
</feature>
<dbReference type="EMBL" id="VSRR010000024">
    <property type="protein sequence ID" value="MPC08285.1"/>
    <property type="molecule type" value="Genomic_DNA"/>
</dbReference>
<organism evidence="2 3">
    <name type="scientific">Portunus trituberculatus</name>
    <name type="common">Swimming crab</name>
    <name type="synonym">Neptunus trituberculatus</name>
    <dbReference type="NCBI Taxonomy" id="210409"/>
    <lineage>
        <taxon>Eukaryota</taxon>
        <taxon>Metazoa</taxon>
        <taxon>Ecdysozoa</taxon>
        <taxon>Arthropoda</taxon>
        <taxon>Crustacea</taxon>
        <taxon>Multicrustacea</taxon>
        <taxon>Malacostraca</taxon>
        <taxon>Eumalacostraca</taxon>
        <taxon>Eucarida</taxon>
        <taxon>Decapoda</taxon>
        <taxon>Pleocyemata</taxon>
        <taxon>Brachyura</taxon>
        <taxon>Eubrachyura</taxon>
        <taxon>Portunoidea</taxon>
        <taxon>Portunidae</taxon>
        <taxon>Portuninae</taxon>
        <taxon>Portunus</taxon>
    </lineage>
</organism>
<evidence type="ECO:0000313" key="3">
    <source>
        <dbReference type="Proteomes" id="UP000324222"/>
    </source>
</evidence>
<evidence type="ECO:0000313" key="2">
    <source>
        <dbReference type="EMBL" id="MPC08285.1"/>
    </source>
</evidence>
<accession>A0A5B7CG62</accession>
<sequence>MDHSSWPGHRRQRARPRGRSAEVPPTERQMRVGPWWRGRVEAAWQSEAIHHPVVSPAARRPPHAPLTARLYSLCPSSSRALHGCLQRCPSFALFTHSCSIPLRADNNRVLILPVTGQKKVSHSSLVVHSHTLDSSPAVASGPHEH</sequence>
<gene>
    <name evidence="2" type="ORF">E2C01_000865</name>
</gene>
<feature type="region of interest" description="Disordered" evidence="1">
    <location>
        <begin position="1"/>
        <end position="28"/>
    </location>
</feature>
<reference evidence="2 3" key="1">
    <citation type="submission" date="2019-05" db="EMBL/GenBank/DDBJ databases">
        <title>Another draft genome of Portunus trituberculatus and its Hox gene families provides insights of decapod evolution.</title>
        <authorList>
            <person name="Jeong J.-H."/>
            <person name="Song I."/>
            <person name="Kim S."/>
            <person name="Choi T."/>
            <person name="Kim D."/>
            <person name="Ryu S."/>
            <person name="Kim W."/>
        </authorList>
    </citation>
    <scope>NUCLEOTIDE SEQUENCE [LARGE SCALE GENOMIC DNA]</scope>
    <source>
        <tissue evidence="2">Muscle</tissue>
    </source>
</reference>
<dbReference type="AlphaFoldDB" id="A0A5B7CG62"/>
<comment type="caution">
    <text evidence="2">The sequence shown here is derived from an EMBL/GenBank/DDBJ whole genome shotgun (WGS) entry which is preliminary data.</text>
</comment>
<keyword evidence="3" id="KW-1185">Reference proteome</keyword>
<name>A0A5B7CG62_PORTR</name>
<dbReference type="Proteomes" id="UP000324222">
    <property type="component" value="Unassembled WGS sequence"/>
</dbReference>
<protein>
    <submittedName>
        <fullName evidence="2">Uncharacterized protein</fullName>
    </submittedName>
</protein>